<dbReference type="Gene3D" id="2.60.120.10">
    <property type="entry name" value="Jelly Rolls"/>
    <property type="match status" value="2"/>
</dbReference>
<evidence type="ECO:0000259" key="3">
    <source>
        <dbReference type="Pfam" id="PF02678"/>
    </source>
</evidence>
<comment type="similarity">
    <text evidence="1 2">Belongs to the pirin family.</text>
</comment>
<evidence type="ECO:0000256" key="1">
    <source>
        <dbReference type="ARBA" id="ARBA00008416"/>
    </source>
</evidence>
<dbReference type="Proteomes" id="UP000004038">
    <property type="component" value="Unassembled WGS sequence"/>
</dbReference>
<gene>
    <name evidence="4" type="ORF">SM0020_03080</name>
</gene>
<evidence type="ECO:0000313" key="4">
    <source>
        <dbReference type="EMBL" id="EHK79324.1"/>
    </source>
</evidence>
<dbReference type="InterPro" id="IPR014710">
    <property type="entry name" value="RmlC-like_jellyroll"/>
</dbReference>
<dbReference type="InterPro" id="IPR012093">
    <property type="entry name" value="Pirin"/>
</dbReference>
<evidence type="ECO:0000256" key="2">
    <source>
        <dbReference type="RuleBase" id="RU003457"/>
    </source>
</evidence>
<dbReference type="EMBL" id="AGVV01000004">
    <property type="protein sequence ID" value="EHK79324.1"/>
    <property type="molecule type" value="Genomic_DNA"/>
</dbReference>
<feature type="domain" description="Pirin N-terminal" evidence="3">
    <location>
        <begin position="26"/>
        <end position="79"/>
    </location>
</feature>
<dbReference type="RefSeq" id="WP_003525937.1">
    <property type="nucleotide sequence ID" value="NZ_AGVV01000004.1"/>
</dbReference>
<proteinExistence type="inferred from homology"/>
<accession>H0FTZ3</accession>
<dbReference type="InterPro" id="IPR003829">
    <property type="entry name" value="Pirin_N_dom"/>
</dbReference>
<evidence type="ECO:0000313" key="5">
    <source>
        <dbReference type="Proteomes" id="UP000004038"/>
    </source>
</evidence>
<dbReference type="PANTHER" id="PTHR43212:SF3">
    <property type="entry name" value="QUERCETIN 2,3-DIOXYGENASE"/>
    <property type="match status" value="1"/>
</dbReference>
<dbReference type="SUPFAM" id="SSF51182">
    <property type="entry name" value="RmlC-like cupins"/>
    <property type="match status" value="1"/>
</dbReference>
<dbReference type="InterPro" id="IPR011051">
    <property type="entry name" value="RmlC_Cupin_sf"/>
</dbReference>
<dbReference type="Pfam" id="PF02678">
    <property type="entry name" value="Pirin"/>
    <property type="match status" value="1"/>
</dbReference>
<organism evidence="4 5">
    <name type="scientific">Sinorhizobium meliloti CCNWSX0020</name>
    <dbReference type="NCBI Taxonomy" id="1107881"/>
    <lineage>
        <taxon>Bacteria</taxon>
        <taxon>Pseudomonadati</taxon>
        <taxon>Pseudomonadota</taxon>
        <taxon>Alphaproteobacteria</taxon>
        <taxon>Hyphomicrobiales</taxon>
        <taxon>Rhizobiaceae</taxon>
        <taxon>Sinorhizobium/Ensifer group</taxon>
        <taxon>Sinorhizobium</taxon>
    </lineage>
</organism>
<protein>
    <submittedName>
        <fullName evidence="4">Pirin domain-containing protein</fullName>
    </submittedName>
</protein>
<dbReference type="PATRIC" id="fig|1107881.3.peg.621"/>
<sequence length="235" mass="25403">MGPDDSGLASIGKIERTYALPGFVASMHPHRNDEIFSYVRSGTILHLDSMGHEEKISSTRLRVINSGAAFQHEERVLGRDPVEAFHVVLRPECADLAPMVQFAEITAVQPKPWRLLAARNRAPLILRVKAWLHDAHLEVGTHLLPAHTNGSIVRVLVVMNGDIRIGGRSFQKGDIAAVSDQALSLIAIKPADVLLVTADAVESFFANGLSSGNTVLTKSKPPVPLLGTSRSRFGG</sequence>
<dbReference type="PANTHER" id="PTHR43212">
    <property type="entry name" value="QUERCETIN 2,3-DIOXYGENASE"/>
    <property type="match status" value="1"/>
</dbReference>
<dbReference type="AlphaFoldDB" id="H0FTZ3"/>
<name>H0FTZ3_RHIML</name>
<reference evidence="4 5" key="1">
    <citation type="journal article" date="2012" name="J. Bacteriol.">
        <title>Draft Genome Sequence of Sinorhizobium meliloti CCNWSX0020, a Nitrogen-Fixing Symbiont with Copper Tolerance Capability Isolated from Lead-Zinc Mine Tailings.</title>
        <authorList>
            <person name="Li Z."/>
            <person name="Ma Z."/>
            <person name="Hao X."/>
            <person name="Wei G."/>
        </authorList>
    </citation>
    <scope>NUCLEOTIDE SEQUENCE [LARGE SCALE GENOMIC DNA]</scope>
    <source>
        <strain evidence="4 5">CCNWSX0020</strain>
    </source>
</reference>